<evidence type="ECO:0000313" key="2">
    <source>
        <dbReference type="EMBL" id="MBM7508165.1"/>
    </source>
</evidence>
<evidence type="ECO:0000256" key="1">
    <source>
        <dbReference type="SAM" id="MobiDB-lite"/>
    </source>
</evidence>
<dbReference type="EMBL" id="JAFBBZ010000001">
    <property type="protein sequence ID" value="MBM7508165.1"/>
    <property type="molecule type" value="Genomic_DNA"/>
</dbReference>
<accession>A0ABS2MAE4</accession>
<proteinExistence type="predicted"/>
<feature type="compositionally biased region" description="Polar residues" evidence="1">
    <location>
        <begin position="259"/>
        <end position="268"/>
    </location>
</feature>
<keyword evidence="3" id="KW-1185">Reference proteome</keyword>
<dbReference type="RefSeq" id="WP_204797204.1">
    <property type="nucleotide sequence ID" value="NZ_JACDTV010000015.1"/>
</dbReference>
<evidence type="ECO:0000313" key="3">
    <source>
        <dbReference type="Proteomes" id="UP000732378"/>
    </source>
</evidence>
<sequence length="305" mass="32593">MSDPIKPERPTVDITGAEGGWPDPWPNVAEIASVLSADRWTLVGGLMTQLHSVHHGLGVVRPTNDVDIVLHIETTRGVADATAGALRALGYELRSAVDPRNNTAHRFLRGTSTIDLVTGAPEEADKTQEIVDVLVSDHHAPSVTERLAGRDMVQIEGGTQALRRTINARLEITPGTFTTISVPRPFGAVVLKSAAHKADSRDPDRHLYDAAALLACIDDPFAERERSPAPTARASSGSATASQPDTLPGRGSRHGPATTRCQHSTYSPTERGALPMNPCVIVGQAKHATRQSRMSAPRRCGLSRS</sequence>
<dbReference type="Proteomes" id="UP000732378">
    <property type="component" value="Unassembled WGS sequence"/>
</dbReference>
<comment type="caution">
    <text evidence="2">The sequence shown here is derived from an EMBL/GenBank/DDBJ whole genome shotgun (WGS) entry which is preliminary data.</text>
</comment>
<feature type="compositionally biased region" description="Low complexity" evidence="1">
    <location>
        <begin position="228"/>
        <end position="242"/>
    </location>
</feature>
<organism evidence="2 3">
    <name type="scientific">Nocardioides salarius</name>
    <dbReference type="NCBI Taxonomy" id="374513"/>
    <lineage>
        <taxon>Bacteria</taxon>
        <taxon>Bacillati</taxon>
        <taxon>Actinomycetota</taxon>
        <taxon>Actinomycetes</taxon>
        <taxon>Propionibacteriales</taxon>
        <taxon>Nocardioidaceae</taxon>
        <taxon>Nocardioides</taxon>
    </lineage>
</organism>
<feature type="region of interest" description="Disordered" evidence="1">
    <location>
        <begin position="224"/>
        <end position="305"/>
    </location>
</feature>
<feature type="compositionally biased region" description="Basic and acidic residues" evidence="1">
    <location>
        <begin position="1"/>
        <end position="11"/>
    </location>
</feature>
<protein>
    <submittedName>
        <fullName evidence="2">Nucleotidyltransferase</fullName>
    </submittedName>
</protein>
<name>A0ABS2MAE4_9ACTN</name>
<feature type="region of interest" description="Disordered" evidence="1">
    <location>
        <begin position="1"/>
        <end position="20"/>
    </location>
</feature>
<gene>
    <name evidence="2" type="ORF">JOE61_001979</name>
</gene>
<reference evidence="2 3" key="1">
    <citation type="submission" date="2021-01" db="EMBL/GenBank/DDBJ databases">
        <title>Sequencing the genomes of 1000 actinobacteria strains.</title>
        <authorList>
            <person name="Klenk H.-P."/>
        </authorList>
    </citation>
    <scope>NUCLEOTIDE SEQUENCE [LARGE SCALE GENOMIC DNA]</scope>
    <source>
        <strain evidence="2 3">DSM 18239</strain>
    </source>
</reference>